<organism evidence="4 5">
    <name type="scientific">Canna indica</name>
    <name type="common">Indian-shot</name>
    <dbReference type="NCBI Taxonomy" id="4628"/>
    <lineage>
        <taxon>Eukaryota</taxon>
        <taxon>Viridiplantae</taxon>
        <taxon>Streptophyta</taxon>
        <taxon>Embryophyta</taxon>
        <taxon>Tracheophyta</taxon>
        <taxon>Spermatophyta</taxon>
        <taxon>Magnoliopsida</taxon>
        <taxon>Liliopsida</taxon>
        <taxon>Zingiberales</taxon>
        <taxon>Cannaceae</taxon>
        <taxon>Canna</taxon>
    </lineage>
</organism>
<dbReference type="InterPro" id="IPR002885">
    <property type="entry name" value="PPR_rpt"/>
</dbReference>
<keyword evidence="2" id="KW-0677">Repeat</keyword>
<evidence type="ECO:0000313" key="5">
    <source>
        <dbReference type="Proteomes" id="UP001327560"/>
    </source>
</evidence>
<comment type="similarity">
    <text evidence="1">Belongs to the PPR family. P subfamily.</text>
</comment>
<protein>
    <recommendedName>
        <fullName evidence="6">Pentatricopeptide repeat-containing protein</fullName>
    </recommendedName>
</protein>
<dbReference type="PROSITE" id="PS51375">
    <property type="entry name" value="PPR"/>
    <property type="match status" value="7"/>
</dbReference>
<feature type="repeat" description="PPR" evidence="3">
    <location>
        <begin position="877"/>
        <end position="911"/>
    </location>
</feature>
<feature type="repeat" description="PPR" evidence="3">
    <location>
        <begin position="484"/>
        <end position="518"/>
    </location>
</feature>
<evidence type="ECO:0000256" key="2">
    <source>
        <dbReference type="ARBA" id="ARBA00022737"/>
    </source>
</evidence>
<feature type="repeat" description="PPR" evidence="3">
    <location>
        <begin position="449"/>
        <end position="483"/>
    </location>
</feature>
<dbReference type="EMBL" id="CP136896">
    <property type="protein sequence ID" value="WOL13236.1"/>
    <property type="molecule type" value="Genomic_DNA"/>
</dbReference>
<accession>A0AAQ3QHW0</accession>
<feature type="repeat" description="PPR" evidence="3">
    <location>
        <begin position="627"/>
        <end position="661"/>
    </location>
</feature>
<feature type="repeat" description="PPR" evidence="3">
    <location>
        <begin position="414"/>
        <end position="448"/>
    </location>
</feature>
<name>A0AAQ3QHW0_9LILI</name>
<feature type="repeat" description="PPR" evidence="3">
    <location>
        <begin position="842"/>
        <end position="876"/>
    </location>
</feature>
<dbReference type="PANTHER" id="PTHR47938">
    <property type="entry name" value="RESPIRATORY COMPLEX I CHAPERONE (CIA84), PUTATIVE (AFU_ORTHOLOGUE AFUA_2G06020)-RELATED"/>
    <property type="match status" value="1"/>
</dbReference>
<evidence type="ECO:0000256" key="1">
    <source>
        <dbReference type="ARBA" id="ARBA00007626"/>
    </source>
</evidence>
<keyword evidence="5" id="KW-1185">Reference proteome</keyword>
<gene>
    <name evidence="4" type="ORF">Cni_G22005</name>
</gene>
<reference evidence="4 5" key="1">
    <citation type="submission" date="2023-10" db="EMBL/GenBank/DDBJ databases">
        <title>Chromosome-scale genome assembly provides insights into flower coloration mechanisms of Canna indica.</title>
        <authorList>
            <person name="Li C."/>
        </authorList>
    </citation>
    <scope>NUCLEOTIDE SEQUENCE [LARGE SCALE GENOMIC DNA]</scope>
    <source>
        <tissue evidence="4">Flower</tissue>
    </source>
</reference>
<sequence>MNLRFRRLLLKPSFSSPLRPPLRIPPPLLFSTASDTSTTSPPHFLSLFDPLNARRIDGLPSSSEIAAAIGEWFRLGADSPSLLDRIYAALASSPDEDSLDAALSALRLRISEPLVIRALLHRPHPSVTSANDWELLLLRLRFFDWSGRQHPYRHTRSSYHAVFRLLTRAKKSSLVIAWLRQFSSSFPELRHHPFFPGGRGTATGPCPRFHDTLILGYSVAGKPELALRLLARMRFQGLDLQCFSYHVLLNSLVDASIFDFADDLFCQIIDRGLAGPVTYCIHLKSLCRQGRLQDAEAYLRERAASPTTGSRTVAGHMVSTLVHALCREGKFEAAGRIVDEFGCIEAYSVWVGNLLGAGKLDTVLNFLVSKKASEDYIPESSHYCKLVLRLLKKNRLEDVYDVLVAMMEEGIAPDRVTMNAALCFFCKAGMVDVALFLFNSRRELGINPNSQVYDQLINALCVGGNVDEVCLILEESMQQGYFPGKQTFSILANFLCREGKLDKMQKLLSGALQRDVKPLPAVYSNYMSSLIKSRKLEEAFRLTEIIDGKGGNLLARYKSTYVNLIEAAILLEDVEMLPLLIIKMQELGHIPSQGIYRTVVSFLCEMGNLDGVFDLLDKQLERRELDKTTCFSYFLDGAAHSRKPQVAREVYNRMQNAGVEPTIDTSILILKSYLKAKQIGDALSFFYYLREKQEPKTKLYNIFITGLCEAGKSEQAVVFWKEARQKGLIPSLQCYEELVLELSSNKDYDAVVKVLDDFMETGRPVSAFLCNVLLLHTLKSQELLRSWVQSRESTNGGATSEEIQGSRGVLIGHLIAAFSGGIRLKESLAELDELLERFFPVDVFTYNMLLRGISRAGRMDYACDLFHKMSKKGFEPNRWTYDIMVHGFCKQGKREEAERWMEAMYRKGLHPTWYTMRVYNSTP</sequence>
<evidence type="ECO:0000313" key="4">
    <source>
        <dbReference type="EMBL" id="WOL13236.1"/>
    </source>
</evidence>
<proteinExistence type="inferred from homology"/>
<dbReference type="PANTHER" id="PTHR47938:SF19">
    <property type="entry name" value="OS02G0127600 PROTEIN"/>
    <property type="match status" value="1"/>
</dbReference>
<dbReference type="Proteomes" id="UP001327560">
    <property type="component" value="Chromosome 7"/>
</dbReference>
<dbReference type="GO" id="GO:0003729">
    <property type="term" value="F:mRNA binding"/>
    <property type="evidence" value="ECO:0007669"/>
    <property type="project" value="TreeGrafter"/>
</dbReference>
<dbReference type="Pfam" id="PF01535">
    <property type="entry name" value="PPR"/>
    <property type="match status" value="3"/>
</dbReference>
<dbReference type="NCBIfam" id="TIGR00756">
    <property type="entry name" value="PPR"/>
    <property type="match status" value="5"/>
</dbReference>
<dbReference type="Pfam" id="PF13041">
    <property type="entry name" value="PPR_2"/>
    <property type="match status" value="2"/>
</dbReference>
<dbReference type="InterPro" id="IPR011990">
    <property type="entry name" value="TPR-like_helical_dom_sf"/>
</dbReference>
<feature type="repeat" description="PPR" evidence="3">
    <location>
        <begin position="696"/>
        <end position="730"/>
    </location>
</feature>
<evidence type="ECO:0008006" key="6">
    <source>
        <dbReference type="Google" id="ProtNLM"/>
    </source>
</evidence>
<dbReference type="AlphaFoldDB" id="A0AAQ3QHW0"/>
<dbReference type="Gene3D" id="1.25.40.10">
    <property type="entry name" value="Tetratricopeptide repeat domain"/>
    <property type="match status" value="6"/>
</dbReference>
<evidence type="ECO:0000256" key="3">
    <source>
        <dbReference type="PROSITE-ProRule" id="PRU00708"/>
    </source>
</evidence>
<dbReference type="Pfam" id="PF13812">
    <property type="entry name" value="PPR_3"/>
    <property type="match status" value="1"/>
</dbReference>